<dbReference type="EMBL" id="QAYC01000001">
    <property type="protein sequence ID" value="PTW51892.1"/>
    <property type="molecule type" value="Genomic_DNA"/>
</dbReference>
<accession>A0A8E2VP50</accession>
<dbReference type="Pfam" id="PF03938">
    <property type="entry name" value="OmpH"/>
    <property type="match status" value="1"/>
</dbReference>
<dbReference type="SMART" id="SM00935">
    <property type="entry name" value="OmpH"/>
    <property type="match status" value="1"/>
</dbReference>
<dbReference type="GO" id="GO:0051082">
    <property type="term" value="F:unfolded protein binding"/>
    <property type="evidence" value="ECO:0007669"/>
    <property type="project" value="InterPro"/>
</dbReference>
<keyword evidence="1" id="KW-0175">Coiled coil</keyword>
<dbReference type="SUPFAM" id="SSF111384">
    <property type="entry name" value="OmpH-like"/>
    <property type="match status" value="1"/>
</dbReference>
<evidence type="ECO:0000313" key="5">
    <source>
        <dbReference type="Proteomes" id="UP000244037"/>
    </source>
</evidence>
<feature type="signal peptide" evidence="3">
    <location>
        <begin position="1"/>
        <end position="24"/>
    </location>
</feature>
<evidence type="ECO:0000256" key="1">
    <source>
        <dbReference type="SAM" id="Coils"/>
    </source>
</evidence>
<proteinExistence type="predicted"/>
<feature type="chain" id="PRO_5034855684" evidence="3">
    <location>
        <begin position="25"/>
        <end position="229"/>
    </location>
</feature>
<dbReference type="Proteomes" id="UP000244037">
    <property type="component" value="Unassembled WGS sequence"/>
</dbReference>
<organism evidence="4 5">
    <name type="scientific">Rhodovulum kholense</name>
    <dbReference type="NCBI Taxonomy" id="453584"/>
    <lineage>
        <taxon>Bacteria</taxon>
        <taxon>Pseudomonadati</taxon>
        <taxon>Pseudomonadota</taxon>
        <taxon>Alphaproteobacteria</taxon>
        <taxon>Rhodobacterales</taxon>
        <taxon>Paracoccaceae</taxon>
        <taxon>Rhodovulum</taxon>
    </lineage>
</organism>
<dbReference type="AlphaFoldDB" id="A0A8E2VP50"/>
<keyword evidence="3" id="KW-0732">Signal</keyword>
<dbReference type="InterPro" id="IPR024930">
    <property type="entry name" value="Skp_dom_sf"/>
</dbReference>
<feature type="region of interest" description="Disordered" evidence="2">
    <location>
        <begin position="181"/>
        <end position="229"/>
    </location>
</feature>
<evidence type="ECO:0000256" key="3">
    <source>
        <dbReference type="SAM" id="SignalP"/>
    </source>
</evidence>
<protein>
    <submittedName>
        <fullName evidence="4">Periplasmic chaperone for outer membrane proteins Skp</fullName>
    </submittedName>
</protein>
<dbReference type="RefSeq" id="WP_108023028.1">
    <property type="nucleotide sequence ID" value="NZ_QAYC01000001.1"/>
</dbReference>
<dbReference type="InterPro" id="IPR005632">
    <property type="entry name" value="Chaperone_Skp"/>
</dbReference>
<feature type="coiled-coil region" evidence="1">
    <location>
        <begin position="54"/>
        <end position="129"/>
    </location>
</feature>
<evidence type="ECO:0000313" key="4">
    <source>
        <dbReference type="EMBL" id="PTW51892.1"/>
    </source>
</evidence>
<evidence type="ECO:0000256" key="2">
    <source>
        <dbReference type="SAM" id="MobiDB-lite"/>
    </source>
</evidence>
<dbReference type="OrthoDB" id="7868372at2"/>
<keyword evidence="5" id="KW-1185">Reference proteome</keyword>
<comment type="caution">
    <text evidence="4">The sequence shown here is derived from an EMBL/GenBank/DDBJ whole genome shotgun (WGS) entry which is preliminary data.</text>
</comment>
<dbReference type="Gene3D" id="3.30.910.20">
    <property type="entry name" value="Skp domain"/>
    <property type="match status" value="1"/>
</dbReference>
<reference evidence="4 5" key="1">
    <citation type="submission" date="2018-04" db="EMBL/GenBank/DDBJ databases">
        <title>Genomic Encyclopedia of Archaeal and Bacterial Type Strains, Phase II (KMG-II): from individual species to whole genera.</title>
        <authorList>
            <person name="Goeker M."/>
        </authorList>
    </citation>
    <scope>NUCLEOTIDE SEQUENCE [LARGE SCALE GENOMIC DNA]</scope>
    <source>
        <strain evidence="4 5">DSM 19783</strain>
    </source>
</reference>
<gene>
    <name evidence="4" type="ORF">C8N38_101195</name>
</gene>
<sequence length="229" mass="24107">MRRAGRGWALAAAAALGLAGPALAQDGRPVFLSPILTLDQDRLFQDSEAGQAIEQALEAEAAALAAENRRIESELVAEERALTEQRATVPPDQFRPLAEAFDTKVETIRAAQERKARELTQRREEERQDFFRKALPVLAEIVRERGAVAVLAREAVILSAGQVDITTDAIALLDERVVIGPDGAQSEAPDAAEDAPATPPGPASPGAAAPSEPPSPGSASPDEPAGRGD</sequence>
<name>A0A8E2VP50_9RHOB</name>